<keyword evidence="1" id="KW-0812">Transmembrane</keyword>
<evidence type="ECO:0000256" key="1">
    <source>
        <dbReference type="SAM" id="Phobius"/>
    </source>
</evidence>
<keyword evidence="1" id="KW-1133">Transmembrane helix</keyword>
<keyword evidence="1" id="KW-0472">Membrane</keyword>
<sequence>MTDFKSITIGRILFPITLFAPYVIVFARDVKGGLEL</sequence>
<proteinExistence type="predicted"/>
<dbReference type="AlphaFoldDB" id="A0A811T926"/>
<dbReference type="EMBL" id="CAJHIQ010000009">
    <property type="protein sequence ID" value="CAD6492113.1"/>
    <property type="molecule type" value="Genomic_DNA"/>
</dbReference>
<dbReference type="Proteomes" id="UP000639006">
    <property type="component" value="Unassembled WGS sequence"/>
</dbReference>
<organism evidence="2 3">
    <name type="scientific">Candidatus Argoarchaeum ethanivorans</name>
    <dbReference type="NCBI Taxonomy" id="2608793"/>
    <lineage>
        <taxon>Archaea</taxon>
        <taxon>Methanobacteriati</taxon>
        <taxon>Methanobacteriota</taxon>
        <taxon>Stenosarchaea group</taxon>
        <taxon>Methanomicrobia</taxon>
        <taxon>Methanosarcinales</taxon>
        <taxon>Methanosarcinales incertae sedis</taxon>
        <taxon>GOM Arc I cluster</taxon>
        <taxon>Candidatus Argoarchaeum</taxon>
    </lineage>
</organism>
<accession>A0A811T926</accession>
<gene>
    <name evidence="2" type="ORF">DIAAKJNI_00225</name>
</gene>
<comment type="caution">
    <text evidence="2">The sequence shown here is derived from an EMBL/GenBank/DDBJ whole genome shotgun (WGS) entry which is preliminary data.</text>
</comment>
<evidence type="ECO:0000313" key="3">
    <source>
        <dbReference type="Proteomes" id="UP000639006"/>
    </source>
</evidence>
<evidence type="ECO:0000313" key="2">
    <source>
        <dbReference type="EMBL" id="CAD6492113.1"/>
    </source>
</evidence>
<protein>
    <submittedName>
        <fullName evidence="2">Uncharacterized protein</fullName>
    </submittedName>
</protein>
<reference evidence="2" key="1">
    <citation type="submission" date="2020-10" db="EMBL/GenBank/DDBJ databases">
        <authorList>
            <person name="Hahn C.J."/>
            <person name="Laso-Perez R."/>
            <person name="Vulcano F."/>
            <person name="Vaziourakis K.-M."/>
            <person name="Stokke R."/>
            <person name="Steen I.H."/>
            <person name="Teske A."/>
            <person name="Boetius A."/>
            <person name="Liebeke M."/>
            <person name="Amann R."/>
            <person name="Knittel K."/>
        </authorList>
    </citation>
    <scope>NUCLEOTIDE SEQUENCE</scope>
    <source>
        <strain evidence="2">Gfbio:e3339647-f889-4370-9287-4fb5cb688e4c:AG392M11_GoMArc1</strain>
    </source>
</reference>
<name>A0A811T926_9EURY</name>
<feature type="transmembrane region" description="Helical" evidence="1">
    <location>
        <begin position="12"/>
        <end position="30"/>
    </location>
</feature>